<evidence type="ECO:0008006" key="9">
    <source>
        <dbReference type="Google" id="ProtNLM"/>
    </source>
</evidence>
<evidence type="ECO:0000256" key="2">
    <source>
        <dbReference type="ARBA" id="ARBA00022473"/>
    </source>
</evidence>
<keyword evidence="8" id="KW-1185">Reference proteome</keyword>
<accession>A0AAV6WFA6</accession>
<dbReference type="AlphaFoldDB" id="A0AAV6WFA6"/>
<evidence type="ECO:0000256" key="4">
    <source>
        <dbReference type="ARBA" id="ARBA00023278"/>
    </source>
</evidence>
<evidence type="ECO:0000313" key="7">
    <source>
        <dbReference type="EMBL" id="KAG8366424.1"/>
    </source>
</evidence>
<evidence type="ECO:0000256" key="6">
    <source>
        <dbReference type="SAM" id="Phobius"/>
    </source>
</evidence>
<keyword evidence="6" id="KW-0472">Membrane</keyword>
<evidence type="ECO:0000313" key="8">
    <source>
        <dbReference type="Proteomes" id="UP000826271"/>
    </source>
</evidence>
<feature type="region of interest" description="Disordered" evidence="5">
    <location>
        <begin position="69"/>
        <end position="107"/>
    </location>
</feature>
<evidence type="ECO:0000256" key="1">
    <source>
        <dbReference type="ARBA" id="ARBA00005416"/>
    </source>
</evidence>
<protein>
    <recommendedName>
        <fullName evidence="9">CLAVATA3/ESR (CLE)-related protein 9</fullName>
    </recommendedName>
</protein>
<feature type="transmembrane region" description="Helical" evidence="6">
    <location>
        <begin position="13"/>
        <end position="31"/>
    </location>
</feature>
<keyword evidence="2" id="KW-0217">Developmental protein</keyword>
<evidence type="ECO:0000256" key="3">
    <source>
        <dbReference type="ARBA" id="ARBA00022782"/>
    </source>
</evidence>
<comment type="similarity">
    <text evidence="1">Belongs to the CLV3/ESR signal peptide family.</text>
</comment>
<proteinExistence type="inferred from homology"/>
<keyword evidence="6" id="KW-1133">Transmembrane helix</keyword>
<name>A0AAV6WFA6_9LAMI</name>
<organism evidence="7 8">
    <name type="scientific">Buddleja alternifolia</name>
    <dbReference type="NCBI Taxonomy" id="168488"/>
    <lineage>
        <taxon>Eukaryota</taxon>
        <taxon>Viridiplantae</taxon>
        <taxon>Streptophyta</taxon>
        <taxon>Embryophyta</taxon>
        <taxon>Tracheophyta</taxon>
        <taxon>Spermatophyta</taxon>
        <taxon>Magnoliopsida</taxon>
        <taxon>eudicotyledons</taxon>
        <taxon>Gunneridae</taxon>
        <taxon>Pentapetalae</taxon>
        <taxon>asterids</taxon>
        <taxon>lamiids</taxon>
        <taxon>Lamiales</taxon>
        <taxon>Scrophulariaceae</taxon>
        <taxon>Buddlejeae</taxon>
        <taxon>Buddleja</taxon>
    </lineage>
</organism>
<sequence>METSLSSTTTPPYFHRIINLILIPFFLLLLITSSTQSTMLHAGRLHHSCHPISDHPPPPICFQLQRIRHFPPFPPPPPPPDDDGAEIDPRYGVEKRLVPSGPNPLHN</sequence>
<gene>
    <name evidence="7" type="ORF">BUALT_Bualt17G0078200</name>
</gene>
<dbReference type="PANTHER" id="PTHR34359:SF5">
    <property type="entry name" value="CLAVATA3_ESR (CLE)-RELATED PROTEIN 9"/>
    <property type="match status" value="1"/>
</dbReference>
<evidence type="ECO:0000256" key="5">
    <source>
        <dbReference type="SAM" id="MobiDB-lite"/>
    </source>
</evidence>
<reference evidence="7" key="1">
    <citation type="submission" date="2019-10" db="EMBL/GenBank/DDBJ databases">
        <authorList>
            <person name="Zhang R."/>
            <person name="Pan Y."/>
            <person name="Wang J."/>
            <person name="Ma R."/>
            <person name="Yu S."/>
        </authorList>
    </citation>
    <scope>NUCLEOTIDE SEQUENCE</scope>
    <source>
        <strain evidence="7">LA-IB0</strain>
        <tissue evidence="7">Leaf</tissue>
    </source>
</reference>
<keyword evidence="3" id="KW-0221">Differentiation</keyword>
<keyword evidence="4" id="KW-0379">Hydroxylation</keyword>
<comment type="caution">
    <text evidence="7">The sequence shown here is derived from an EMBL/GenBank/DDBJ whole genome shotgun (WGS) entry which is preliminary data.</text>
</comment>
<dbReference type="InterPro" id="IPR039618">
    <property type="entry name" value="CLE9-13"/>
</dbReference>
<dbReference type="Proteomes" id="UP000826271">
    <property type="component" value="Unassembled WGS sequence"/>
</dbReference>
<dbReference type="PANTHER" id="PTHR34359">
    <property type="entry name" value="CLAVATA3/ESR (CLE)-RELATED PROTEIN 10"/>
    <property type="match status" value="1"/>
</dbReference>
<feature type="compositionally biased region" description="Basic and acidic residues" evidence="5">
    <location>
        <begin position="87"/>
        <end position="97"/>
    </location>
</feature>
<dbReference type="GO" id="GO:0030154">
    <property type="term" value="P:cell differentiation"/>
    <property type="evidence" value="ECO:0007669"/>
    <property type="project" value="UniProtKB-KW"/>
</dbReference>
<keyword evidence="6" id="KW-0812">Transmembrane</keyword>
<dbReference type="EMBL" id="WHWC01000017">
    <property type="protein sequence ID" value="KAG8366424.1"/>
    <property type="molecule type" value="Genomic_DNA"/>
</dbReference>